<evidence type="ECO:0000256" key="10">
    <source>
        <dbReference type="HAMAP-Rule" id="MF_01043"/>
    </source>
</evidence>
<reference evidence="12" key="1">
    <citation type="journal article" date="2014" name="Genome Announc.">
        <title>Draft genome sequence of Weissella oryzae SG25T, isolated from fermented rice grains.</title>
        <authorList>
            <person name="Tanizawa Y."/>
            <person name="Fujisawa T."/>
            <person name="Mochizuki T."/>
            <person name="Kaminuma E."/>
            <person name="Suzuki Y."/>
            <person name="Nakamura Y."/>
            <person name="Tohno M."/>
        </authorList>
    </citation>
    <scope>NUCLEOTIDE SEQUENCE [LARGE SCALE GENOMIC DNA]</scope>
    <source>
        <strain evidence="12">DSM 25784 / JCM 18191 / LMG 30913 / SG25</strain>
    </source>
</reference>
<dbReference type="PANTHER" id="PTHR30309">
    <property type="entry name" value="INNER MEMBRANE PROTEIN YGIH"/>
    <property type="match status" value="1"/>
</dbReference>
<sequence>MSLSHFIISFILAYILGSLPFGYWIGKRFYHKNLLIEGSGNIGTTNTFRVLGNRAGIAVLVLDILKGTAGAYMAAIWGTVPTKEWLFFVGFGAIVGHTFSMWIKFRGGKAVATSAGVLLAYTPHMFIFASTVFVTVILLASMVSLASMVGFTLVTIAAIIEQDWLLTVIAVILTAFVFYRHRANIKRIKNGTESLVPFGFYYWAKQRHHN</sequence>
<evidence type="ECO:0000256" key="7">
    <source>
        <dbReference type="ARBA" id="ARBA00023136"/>
    </source>
</evidence>
<feature type="transmembrane region" description="Helical" evidence="10">
    <location>
        <begin position="85"/>
        <end position="105"/>
    </location>
</feature>
<dbReference type="eggNOG" id="COG0344">
    <property type="taxonomic scope" value="Bacteria"/>
</dbReference>
<comment type="catalytic activity">
    <reaction evidence="10">
        <text>an acyl phosphate + sn-glycerol 3-phosphate = a 1-acyl-sn-glycero-3-phosphate + phosphate</text>
        <dbReference type="Rhea" id="RHEA:34075"/>
        <dbReference type="ChEBI" id="CHEBI:43474"/>
        <dbReference type="ChEBI" id="CHEBI:57597"/>
        <dbReference type="ChEBI" id="CHEBI:57970"/>
        <dbReference type="ChEBI" id="CHEBI:59918"/>
        <dbReference type="EC" id="2.3.1.275"/>
    </reaction>
</comment>
<keyword evidence="7 10" id="KW-0472">Membrane</keyword>
<name>A0A069CRH0_WEIOS</name>
<comment type="subunit">
    <text evidence="10">Probably interacts with PlsX.</text>
</comment>
<evidence type="ECO:0000256" key="3">
    <source>
        <dbReference type="ARBA" id="ARBA00022679"/>
    </source>
</evidence>
<dbReference type="EMBL" id="DF820485">
    <property type="protein sequence ID" value="GAK30335.1"/>
    <property type="molecule type" value="Genomic_DNA"/>
</dbReference>
<dbReference type="STRING" id="1329250.WOSG25_021320"/>
<comment type="function">
    <text evidence="10">Catalyzes the transfer of an acyl group from acyl-phosphate (acyl-PO(4)) to glycerol-3-phosphate (G3P) to form lysophosphatidic acid (LPA). This enzyme utilizes acyl-phosphate as fatty acyl donor, but not acyl-CoA or acyl-ACP.</text>
</comment>
<comment type="subcellular location">
    <subcellularLocation>
        <location evidence="10">Cell membrane</location>
        <topology evidence="10">Multi-pass membrane protein</topology>
    </subcellularLocation>
</comment>
<dbReference type="GO" id="GO:0008654">
    <property type="term" value="P:phospholipid biosynthetic process"/>
    <property type="evidence" value="ECO:0007669"/>
    <property type="project" value="UniProtKB-UniRule"/>
</dbReference>
<comment type="similarity">
    <text evidence="10">Belongs to the PlsY family.</text>
</comment>
<evidence type="ECO:0000256" key="6">
    <source>
        <dbReference type="ARBA" id="ARBA00023098"/>
    </source>
</evidence>
<dbReference type="OrthoDB" id="9777124at2"/>
<keyword evidence="9 10" id="KW-1208">Phospholipid metabolism</keyword>
<keyword evidence="2 10" id="KW-0444">Lipid biosynthesis</keyword>
<proteinExistence type="inferred from homology"/>
<gene>
    <name evidence="10" type="primary">plsY</name>
    <name evidence="11" type="ORF">WOSG25_021320</name>
</gene>
<feature type="transmembrane region" description="Helical" evidence="10">
    <location>
        <begin position="126"/>
        <end position="158"/>
    </location>
</feature>
<dbReference type="AlphaFoldDB" id="A0A069CRH0"/>
<evidence type="ECO:0000256" key="2">
    <source>
        <dbReference type="ARBA" id="ARBA00022516"/>
    </source>
</evidence>
<keyword evidence="3 10" id="KW-0808">Transferase</keyword>
<organism evidence="11 12">
    <name type="scientific">Weissella oryzae (strain DSM 25784 / JCM 18191 / LMG 30913 / SG25)</name>
    <dbReference type="NCBI Taxonomy" id="1329250"/>
    <lineage>
        <taxon>Bacteria</taxon>
        <taxon>Bacillati</taxon>
        <taxon>Bacillota</taxon>
        <taxon>Bacilli</taxon>
        <taxon>Lactobacillales</taxon>
        <taxon>Lactobacillaceae</taxon>
        <taxon>Weissella</taxon>
    </lineage>
</organism>
<dbReference type="SMART" id="SM01207">
    <property type="entry name" value="G3P_acyltransf"/>
    <property type="match status" value="1"/>
</dbReference>
<dbReference type="UniPathway" id="UPA00085"/>
<dbReference type="EC" id="2.3.1.275" evidence="10"/>
<evidence type="ECO:0000256" key="5">
    <source>
        <dbReference type="ARBA" id="ARBA00022989"/>
    </source>
</evidence>
<evidence type="ECO:0000256" key="9">
    <source>
        <dbReference type="ARBA" id="ARBA00023264"/>
    </source>
</evidence>
<evidence type="ECO:0000256" key="4">
    <source>
        <dbReference type="ARBA" id="ARBA00022692"/>
    </source>
</evidence>
<dbReference type="Proteomes" id="UP000030643">
    <property type="component" value="Unassembled WGS sequence"/>
</dbReference>
<keyword evidence="6 10" id="KW-0443">Lipid metabolism</keyword>
<evidence type="ECO:0000256" key="1">
    <source>
        <dbReference type="ARBA" id="ARBA00022475"/>
    </source>
</evidence>
<evidence type="ECO:0000313" key="11">
    <source>
        <dbReference type="EMBL" id="GAK30335.1"/>
    </source>
</evidence>
<keyword evidence="4 10" id="KW-0812">Transmembrane</keyword>
<accession>A0A069CRH0</accession>
<dbReference type="Pfam" id="PF02660">
    <property type="entry name" value="G3P_acyltransf"/>
    <property type="match status" value="1"/>
</dbReference>
<dbReference type="InterPro" id="IPR003811">
    <property type="entry name" value="G3P_acylTferase_PlsY"/>
</dbReference>
<keyword evidence="5 10" id="KW-1133">Transmembrane helix</keyword>
<protein>
    <recommendedName>
        <fullName evidence="10">Glycerol-3-phosphate acyltransferase</fullName>
    </recommendedName>
    <alternativeName>
        <fullName evidence="10">Acyl-PO4 G3P acyltransferase</fullName>
    </alternativeName>
    <alternativeName>
        <fullName evidence="10">Acyl-phosphate--glycerol-3-phosphate acyltransferase</fullName>
    </alternativeName>
    <alternativeName>
        <fullName evidence="10">G3P acyltransferase</fullName>
        <shortName evidence="10">GPAT</shortName>
        <ecNumber evidence="10">2.3.1.275</ecNumber>
    </alternativeName>
    <alternativeName>
        <fullName evidence="10">Lysophosphatidic acid synthase</fullName>
        <shortName evidence="10">LPA synthase</shortName>
    </alternativeName>
</protein>
<feature type="transmembrane region" description="Helical" evidence="10">
    <location>
        <begin position="6"/>
        <end position="25"/>
    </location>
</feature>
<keyword evidence="8 10" id="KW-0594">Phospholipid biosynthesis</keyword>
<evidence type="ECO:0000256" key="8">
    <source>
        <dbReference type="ARBA" id="ARBA00023209"/>
    </source>
</evidence>
<keyword evidence="1 10" id="KW-1003">Cell membrane</keyword>
<keyword evidence="11" id="KW-0012">Acyltransferase</keyword>
<dbReference type="GO" id="GO:0043772">
    <property type="term" value="F:acyl-phosphate glycerol-3-phosphate acyltransferase activity"/>
    <property type="evidence" value="ECO:0007669"/>
    <property type="project" value="UniProtKB-UniRule"/>
</dbReference>
<comment type="pathway">
    <text evidence="10">Lipid metabolism; phospholipid metabolism.</text>
</comment>
<feature type="transmembrane region" description="Helical" evidence="10">
    <location>
        <begin position="57"/>
        <end position="79"/>
    </location>
</feature>
<dbReference type="NCBIfam" id="TIGR00023">
    <property type="entry name" value="glycerol-3-phosphate 1-O-acyltransferase PlsY"/>
    <property type="match status" value="1"/>
</dbReference>
<dbReference type="HAMAP" id="MF_01043">
    <property type="entry name" value="PlsY"/>
    <property type="match status" value="1"/>
</dbReference>
<feature type="transmembrane region" description="Helical" evidence="10">
    <location>
        <begin position="164"/>
        <end position="179"/>
    </location>
</feature>
<evidence type="ECO:0000313" key="12">
    <source>
        <dbReference type="Proteomes" id="UP000030643"/>
    </source>
</evidence>
<keyword evidence="12" id="KW-1185">Reference proteome</keyword>
<dbReference type="GO" id="GO:0005886">
    <property type="term" value="C:plasma membrane"/>
    <property type="evidence" value="ECO:0007669"/>
    <property type="project" value="UniProtKB-SubCell"/>
</dbReference>
<dbReference type="RefSeq" id="WP_027698451.1">
    <property type="nucleotide sequence ID" value="NZ_DF820485.1"/>
</dbReference>
<dbReference type="PANTHER" id="PTHR30309:SF0">
    <property type="entry name" value="GLYCEROL-3-PHOSPHATE ACYLTRANSFERASE-RELATED"/>
    <property type="match status" value="1"/>
</dbReference>